<accession>A0AAP0HKI6</accession>
<proteinExistence type="predicted"/>
<keyword evidence="2" id="KW-1185">Reference proteome</keyword>
<dbReference type="Proteomes" id="UP001420932">
    <property type="component" value="Unassembled WGS sequence"/>
</dbReference>
<name>A0AAP0HKI6_9MAGN</name>
<reference evidence="1 2" key="1">
    <citation type="submission" date="2024-01" db="EMBL/GenBank/DDBJ databases">
        <title>Genome assemblies of Stephania.</title>
        <authorList>
            <person name="Yang L."/>
        </authorList>
    </citation>
    <scope>NUCLEOTIDE SEQUENCE [LARGE SCALE GENOMIC DNA]</scope>
    <source>
        <strain evidence="1">YNDBR</strain>
        <tissue evidence="1">Leaf</tissue>
    </source>
</reference>
<protein>
    <submittedName>
        <fullName evidence="1">Uncharacterized protein</fullName>
    </submittedName>
</protein>
<gene>
    <name evidence="1" type="ORF">Syun_026874</name>
</gene>
<organism evidence="1 2">
    <name type="scientific">Stephania yunnanensis</name>
    <dbReference type="NCBI Taxonomy" id="152371"/>
    <lineage>
        <taxon>Eukaryota</taxon>
        <taxon>Viridiplantae</taxon>
        <taxon>Streptophyta</taxon>
        <taxon>Embryophyta</taxon>
        <taxon>Tracheophyta</taxon>
        <taxon>Spermatophyta</taxon>
        <taxon>Magnoliopsida</taxon>
        <taxon>Ranunculales</taxon>
        <taxon>Menispermaceae</taxon>
        <taxon>Menispermoideae</taxon>
        <taxon>Cissampelideae</taxon>
        <taxon>Stephania</taxon>
    </lineage>
</organism>
<sequence length="82" mass="9169">MSLDFHLHVCVYISQGTSKGHTQVRILFGLPCRVHKKTHKTVPTKSATSIKLNTIRRRAIDTTQSQSIFTKINKSSSKISSS</sequence>
<comment type="caution">
    <text evidence="1">The sequence shown here is derived from an EMBL/GenBank/DDBJ whole genome shotgun (WGS) entry which is preliminary data.</text>
</comment>
<evidence type="ECO:0000313" key="2">
    <source>
        <dbReference type="Proteomes" id="UP001420932"/>
    </source>
</evidence>
<dbReference type="AlphaFoldDB" id="A0AAP0HKI6"/>
<evidence type="ECO:0000313" key="1">
    <source>
        <dbReference type="EMBL" id="KAK9091963.1"/>
    </source>
</evidence>
<dbReference type="EMBL" id="JBBNAF010000012">
    <property type="protein sequence ID" value="KAK9091963.1"/>
    <property type="molecule type" value="Genomic_DNA"/>
</dbReference>